<dbReference type="GO" id="GO:0016874">
    <property type="term" value="F:ligase activity"/>
    <property type="evidence" value="ECO:0007669"/>
    <property type="project" value="UniProtKB-KW"/>
</dbReference>
<protein>
    <submittedName>
        <fullName evidence="1">2'-5' RNA ligase family protein</fullName>
    </submittedName>
</protein>
<keyword evidence="2" id="KW-1185">Reference proteome</keyword>
<proteinExistence type="predicted"/>
<keyword evidence="1" id="KW-0436">Ligase</keyword>
<sequence length="196" mass="22696">MQVFKSIKGCVKMHFFIGIVPPEDYKEQISVFRNKWAKAFRNRWDDNGFRDPVEPHITVKAQSGLTEDMNWLEKVRETCSSFPIFQLTLSEPATFGTAVTFLSVESKEIYNLHKNLVDAVSPPPELIDRYIELDHFIPHLTLGQTRWGMNEAEIIEMKLAAREALSPFPSFDVKFVRVFDIKKNAPFEDIKLAKLF</sequence>
<comment type="caution">
    <text evidence="1">The sequence shown here is derived from an EMBL/GenBank/DDBJ whole genome shotgun (WGS) entry which is preliminary data.</text>
</comment>
<dbReference type="SUPFAM" id="SSF55144">
    <property type="entry name" value="LigT-like"/>
    <property type="match status" value="1"/>
</dbReference>
<evidence type="ECO:0000313" key="2">
    <source>
        <dbReference type="Proteomes" id="UP000658690"/>
    </source>
</evidence>
<dbReference type="InterPro" id="IPR009097">
    <property type="entry name" value="Cyclic_Pdiesterase"/>
</dbReference>
<dbReference type="Pfam" id="PF13563">
    <property type="entry name" value="2_5_RNA_ligase2"/>
    <property type="match status" value="1"/>
</dbReference>
<reference evidence="1 2" key="1">
    <citation type="submission" date="2019-10" db="EMBL/GenBank/DDBJ databases">
        <title>Description of Paenibacillus choica sp. nov.</title>
        <authorList>
            <person name="Carlier A."/>
            <person name="Qi S."/>
        </authorList>
    </citation>
    <scope>NUCLEOTIDE SEQUENCE [LARGE SCALE GENOMIC DNA]</scope>
    <source>
        <strain evidence="1 2">LMG 31460</strain>
    </source>
</reference>
<organism evidence="1 2">
    <name type="scientific">Paenibacillus germinis</name>
    <dbReference type="NCBI Taxonomy" id="2654979"/>
    <lineage>
        <taxon>Bacteria</taxon>
        <taxon>Bacillati</taxon>
        <taxon>Bacillota</taxon>
        <taxon>Bacilli</taxon>
        <taxon>Bacillales</taxon>
        <taxon>Paenibacillaceae</taxon>
        <taxon>Paenibacillus</taxon>
    </lineage>
</organism>
<gene>
    <name evidence="1" type="ORF">GC102_33270</name>
</gene>
<dbReference type="Proteomes" id="UP000658690">
    <property type="component" value="Unassembled WGS sequence"/>
</dbReference>
<dbReference type="Gene3D" id="3.90.1140.10">
    <property type="entry name" value="Cyclic phosphodiesterase"/>
    <property type="match status" value="1"/>
</dbReference>
<accession>A0ABX1ZFA2</accession>
<evidence type="ECO:0000313" key="1">
    <source>
        <dbReference type="EMBL" id="NOU90571.1"/>
    </source>
</evidence>
<name>A0ABX1ZFA2_9BACL</name>
<dbReference type="EMBL" id="WHOC01000173">
    <property type="protein sequence ID" value="NOU90571.1"/>
    <property type="molecule type" value="Genomic_DNA"/>
</dbReference>